<protein>
    <submittedName>
        <fullName evidence="1">Protein-tyrosine phosphatase 3</fullName>
    </submittedName>
</protein>
<dbReference type="AlphaFoldDB" id="A0A152A9M1"/>
<dbReference type="InParanoid" id="A0A152A9M1"/>
<accession>A0A152A9M1</accession>
<gene>
    <name evidence="1" type="ORF">DLAC_00399</name>
</gene>
<organism evidence="1 2">
    <name type="scientific">Tieghemostelium lacteum</name>
    <name type="common">Slime mold</name>
    <name type="synonym">Dictyostelium lacteum</name>
    <dbReference type="NCBI Taxonomy" id="361077"/>
    <lineage>
        <taxon>Eukaryota</taxon>
        <taxon>Amoebozoa</taxon>
        <taxon>Evosea</taxon>
        <taxon>Eumycetozoa</taxon>
        <taxon>Dictyostelia</taxon>
        <taxon>Dictyosteliales</taxon>
        <taxon>Raperosteliaceae</taxon>
        <taxon>Tieghemostelium</taxon>
    </lineage>
</organism>
<proteinExistence type="predicted"/>
<name>A0A152A9M1_TIELA</name>
<dbReference type="Proteomes" id="UP000076078">
    <property type="component" value="Unassembled WGS sequence"/>
</dbReference>
<reference evidence="1 2" key="1">
    <citation type="submission" date="2015-12" db="EMBL/GenBank/DDBJ databases">
        <title>Dictyostelia acquired genes for synthesis and detection of signals that induce cell-type specialization by lateral gene transfer from prokaryotes.</title>
        <authorList>
            <person name="Gloeckner G."/>
            <person name="Schaap P."/>
        </authorList>
    </citation>
    <scope>NUCLEOTIDE SEQUENCE [LARGE SCALE GENOMIC DNA]</scope>
    <source>
        <strain evidence="1 2">TK</strain>
    </source>
</reference>
<sequence length="232" mass="26748">MTIIEKINNTNIQQNLKLSEVGRKENQDISLRKVTLIKNNIKNLNIIVHLLNDNYNLKRTHRRRKTQQINRYNNYNKISHSPIHSKPLTFYRMNKSSDNTMFDSNNQNNNNCTEIKNESLNSIRGSSTTPLPTICISSPNNSNTQCLEDETYISHYNFSECPSAPRNFTQVLMELQTYTPTFSSCSRVDEDDGYILNYGSMFDLLKENNSNSIAFFSSFPQNHNNDTSIPSS</sequence>
<evidence type="ECO:0000313" key="1">
    <source>
        <dbReference type="EMBL" id="KYR02919.1"/>
    </source>
</evidence>
<keyword evidence="2" id="KW-1185">Reference proteome</keyword>
<comment type="caution">
    <text evidence="1">The sequence shown here is derived from an EMBL/GenBank/DDBJ whole genome shotgun (WGS) entry which is preliminary data.</text>
</comment>
<evidence type="ECO:0000313" key="2">
    <source>
        <dbReference type="Proteomes" id="UP000076078"/>
    </source>
</evidence>
<dbReference type="EMBL" id="LODT01000001">
    <property type="protein sequence ID" value="KYR02919.1"/>
    <property type="molecule type" value="Genomic_DNA"/>
</dbReference>